<dbReference type="Gene3D" id="2.30.110.50">
    <property type="match status" value="1"/>
</dbReference>
<keyword evidence="7" id="KW-1185">Reference proteome</keyword>
<organism evidence="6 7">
    <name type="scientific">Robbsia andropogonis</name>
    <dbReference type="NCBI Taxonomy" id="28092"/>
    <lineage>
        <taxon>Bacteria</taxon>
        <taxon>Pseudomonadati</taxon>
        <taxon>Pseudomonadota</taxon>
        <taxon>Betaproteobacteria</taxon>
        <taxon>Burkholderiales</taxon>
        <taxon>Burkholderiaceae</taxon>
        <taxon>Robbsia</taxon>
    </lineage>
</organism>
<dbReference type="Proteomes" id="UP000033618">
    <property type="component" value="Unassembled WGS sequence"/>
</dbReference>
<sequence>MSDLFTQASQYLSVSTPFGEDVLRLAQFSGREAMSELFQFQLTMQANDANLDPARIIGVPVTVTLSQGTAPIRYFNGVVTRFLHAGCNRNGENRDATYLADMAPRAYLLTLGTDRLIYQDQSVVDIVKQVLRAGGITFEDKLTGTYPVRDYCVCYDEAPFAFISRLMEEEGIFYFFTYTQNAHTMVLADSPSAHQPLAQTDALTFAPEDVPVPPINALTQFDLVNTLVIQRVMLNDYDYQASATALGAETSHSGGRGSRYVYPGRHRSVTDGTRLARIHLDAQQAGSLTAQGASRYHAMRAGGRFTVAGHPRDALNTAHVLRAVTHHATDRAYSNAFESFDAITIFRAPLRTPRPRVFGVHTAIVVGPHGEEIWSDTLGRVKVQFHWDQHGKHDETSSCWIRVAQTVAGQGWGHLFLPRIGQEVLVSYIDGDPDRPLITGSAYNDTQSPPVTLPGAQTQSVIRTRSSKNGNAGNEIRLEDKHESEQFFMHAQKDMQVDIENDLATLLVAGNETRILKKGNRTTTLETGNDTLRVKGTREVAVTGAEIRTNHANLDHAVEGNMTLTISGNLTIDVKGAVALRSGTTFSTIAGTALTATAGTSAAHKAGTTMTNEAPTIESKAGAAQTVDGGGLLTLRGGLVSIN</sequence>
<gene>
    <name evidence="6" type="ORF">WM40_14810</name>
</gene>
<dbReference type="Pfam" id="PF04717">
    <property type="entry name" value="Phage_base_V"/>
    <property type="match status" value="1"/>
</dbReference>
<dbReference type="Gene3D" id="4.10.220.110">
    <property type="match status" value="1"/>
</dbReference>
<dbReference type="EMBL" id="LAQU01000015">
    <property type="protein sequence ID" value="KKB62799.1"/>
    <property type="molecule type" value="Genomic_DNA"/>
</dbReference>
<dbReference type="InterPro" id="IPR054030">
    <property type="entry name" value="Gp5_Vgr_C"/>
</dbReference>
<dbReference type="Pfam" id="PF05954">
    <property type="entry name" value="Phage_GPD"/>
    <property type="match status" value="1"/>
</dbReference>
<protein>
    <submittedName>
        <fullName evidence="6">Uncharacterized protein</fullName>
    </submittedName>
</protein>
<dbReference type="SUPFAM" id="SSF69279">
    <property type="entry name" value="Phage tail proteins"/>
    <property type="match status" value="2"/>
</dbReference>
<proteinExistence type="inferred from homology"/>
<dbReference type="InterPro" id="IPR006533">
    <property type="entry name" value="T6SS_Vgr_RhsGE"/>
</dbReference>
<dbReference type="InterPro" id="IPR037026">
    <property type="entry name" value="Vgr_OB-fold_dom_sf"/>
</dbReference>
<dbReference type="Pfam" id="PF22178">
    <property type="entry name" value="Gp5_trimer_C"/>
    <property type="match status" value="1"/>
</dbReference>
<dbReference type="AlphaFoldDB" id="A0A0F5JYW0"/>
<comment type="subcellular location">
    <subcellularLocation>
        <location evidence="1">Secreted</location>
    </subcellularLocation>
</comment>
<name>A0A0F5JYW0_9BURK</name>
<dbReference type="STRING" id="28092.WM40_14810"/>
<evidence type="ECO:0000259" key="5">
    <source>
        <dbReference type="Pfam" id="PF22178"/>
    </source>
</evidence>
<dbReference type="Gene3D" id="2.40.50.230">
    <property type="entry name" value="Gp5 N-terminal domain"/>
    <property type="match status" value="1"/>
</dbReference>
<dbReference type="PATRIC" id="fig|28092.6.peg.3501"/>
<dbReference type="NCBIfam" id="TIGR01646">
    <property type="entry name" value="vgr_GE"/>
    <property type="match status" value="1"/>
</dbReference>
<evidence type="ECO:0000313" key="6">
    <source>
        <dbReference type="EMBL" id="KKB62799.1"/>
    </source>
</evidence>
<evidence type="ECO:0000256" key="1">
    <source>
        <dbReference type="ARBA" id="ARBA00004613"/>
    </source>
</evidence>
<dbReference type="RefSeq" id="WP_046153239.1">
    <property type="nucleotide sequence ID" value="NZ_CADFGU010000007.1"/>
</dbReference>
<feature type="domain" description="Gp5/Type VI secretion system Vgr protein OB-fold" evidence="4">
    <location>
        <begin position="376"/>
        <end position="443"/>
    </location>
</feature>
<reference evidence="6 7" key="1">
    <citation type="submission" date="2015-03" db="EMBL/GenBank/DDBJ databases">
        <title>Draft Genome Sequence of Burkholderia andropogonis type strain ICMP2807, isolated from Sorghum bicolor.</title>
        <authorList>
            <person name="Lopes-Santos L."/>
            <person name="Castro D.B."/>
            <person name="Ottoboni L.M."/>
            <person name="Park D."/>
            <person name="Weirc B.S."/>
            <person name="Destefano S.A."/>
        </authorList>
    </citation>
    <scope>NUCLEOTIDE SEQUENCE [LARGE SCALE GENOMIC DNA]</scope>
    <source>
        <strain evidence="6 7">ICMP2807</strain>
    </source>
</reference>
<dbReference type="SUPFAM" id="SSF69349">
    <property type="entry name" value="Phage fibre proteins"/>
    <property type="match status" value="1"/>
</dbReference>
<accession>A0A0F5JYW0</accession>
<dbReference type="InterPro" id="IPR050708">
    <property type="entry name" value="T6SS_VgrG/RHS"/>
</dbReference>
<comment type="similarity">
    <text evidence="2">Belongs to the VgrG protein family.</text>
</comment>
<dbReference type="SUPFAM" id="SSF69255">
    <property type="entry name" value="gp5 N-terminal domain-like"/>
    <property type="match status" value="1"/>
</dbReference>
<dbReference type="PANTHER" id="PTHR32305">
    <property type="match status" value="1"/>
</dbReference>
<evidence type="ECO:0000259" key="4">
    <source>
        <dbReference type="Pfam" id="PF04717"/>
    </source>
</evidence>
<dbReference type="GO" id="GO:0005576">
    <property type="term" value="C:extracellular region"/>
    <property type="evidence" value="ECO:0007669"/>
    <property type="project" value="UniProtKB-SubCell"/>
</dbReference>
<dbReference type="InterPro" id="IPR006531">
    <property type="entry name" value="Gp5/Vgr_OB"/>
</dbReference>
<dbReference type="NCBIfam" id="TIGR03361">
    <property type="entry name" value="VI_Rhs_Vgr"/>
    <property type="match status" value="1"/>
</dbReference>
<dbReference type="PANTHER" id="PTHR32305:SF15">
    <property type="entry name" value="PROTEIN RHSA-RELATED"/>
    <property type="match status" value="1"/>
</dbReference>
<dbReference type="InterPro" id="IPR017847">
    <property type="entry name" value="T6SS_RhsGE_Vgr_subset"/>
</dbReference>
<dbReference type="OrthoDB" id="1907165at2"/>
<keyword evidence="3" id="KW-0964">Secreted</keyword>
<evidence type="ECO:0000313" key="7">
    <source>
        <dbReference type="Proteomes" id="UP000033618"/>
    </source>
</evidence>
<evidence type="ECO:0000256" key="2">
    <source>
        <dbReference type="ARBA" id="ARBA00005558"/>
    </source>
</evidence>
<feature type="domain" description="Gp5/Type VI secretion system Vgr C-terminal trimerisation" evidence="5">
    <location>
        <begin position="460"/>
        <end position="574"/>
    </location>
</feature>
<evidence type="ECO:0000256" key="3">
    <source>
        <dbReference type="ARBA" id="ARBA00022525"/>
    </source>
</evidence>
<comment type="caution">
    <text evidence="6">The sequence shown here is derived from an EMBL/GenBank/DDBJ whole genome shotgun (WGS) entry which is preliminary data.</text>
</comment>
<dbReference type="Gene3D" id="3.55.50.10">
    <property type="entry name" value="Baseplate protein-like domains"/>
    <property type="match status" value="1"/>
</dbReference>